<dbReference type="Proteomes" id="UP000054485">
    <property type="component" value="Unassembled WGS sequence"/>
</dbReference>
<reference evidence="3" key="2">
    <citation type="submission" date="2015-01" db="EMBL/GenBank/DDBJ databases">
        <title>Evolutionary Origins and Diversification of the Mycorrhizal Mutualists.</title>
        <authorList>
            <consortium name="DOE Joint Genome Institute"/>
            <consortium name="Mycorrhizal Genomics Consortium"/>
            <person name="Kohler A."/>
            <person name="Kuo A."/>
            <person name="Nagy L.G."/>
            <person name="Floudas D."/>
            <person name="Copeland A."/>
            <person name="Barry K.W."/>
            <person name="Cichocki N."/>
            <person name="Veneault-Fourrey C."/>
            <person name="LaButti K."/>
            <person name="Lindquist E.A."/>
            <person name="Lipzen A."/>
            <person name="Lundell T."/>
            <person name="Morin E."/>
            <person name="Murat C."/>
            <person name="Riley R."/>
            <person name="Ohm R."/>
            <person name="Sun H."/>
            <person name="Tunlid A."/>
            <person name="Henrissat B."/>
            <person name="Grigoriev I.V."/>
            <person name="Hibbett D.S."/>
            <person name="Martin F."/>
        </authorList>
    </citation>
    <scope>NUCLEOTIDE SEQUENCE [LARGE SCALE GENOMIC DNA]</scope>
    <source>
        <strain evidence="3">UH-Slu-Lm8-n1</strain>
    </source>
</reference>
<dbReference type="HOGENOM" id="CLU_1023689_0_0_1"/>
<evidence type="ECO:0000256" key="1">
    <source>
        <dbReference type="SAM" id="MobiDB-lite"/>
    </source>
</evidence>
<accession>A0A0C9ZEV3</accession>
<proteinExistence type="predicted"/>
<dbReference type="EMBL" id="KN835572">
    <property type="protein sequence ID" value="KIK35980.1"/>
    <property type="molecule type" value="Genomic_DNA"/>
</dbReference>
<feature type="region of interest" description="Disordered" evidence="1">
    <location>
        <begin position="178"/>
        <end position="203"/>
    </location>
</feature>
<reference evidence="2 3" key="1">
    <citation type="submission" date="2014-04" db="EMBL/GenBank/DDBJ databases">
        <authorList>
            <consortium name="DOE Joint Genome Institute"/>
            <person name="Kuo A."/>
            <person name="Ruytinx J."/>
            <person name="Rineau F."/>
            <person name="Colpaert J."/>
            <person name="Kohler A."/>
            <person name="Nagy L.G."/>
            <person name="Floudas D."/>
            <person name="Copeland A."/>
            <person name="Barry K.W."/>
            <person name="Cichocki N."/>
            <person name="Veneault-Fourrey C."/>
            <person name="LaButti K."/>
            <person name="Lindquist E.A."/>
            <person name="Lipzen A."/>
            <person name="Lundell T."/>
            <person name="Morin E."/>
            <person name="Murat C."/>
            <person name="Sun H."/>
            <person name="Tunlid A."/>
            <person name="Henrissat B."/>
            <person name="Grigoriev I.V."/>
            <person name="Hibbett D.S."/>
            <person name="Martin F."/>
            <person name="Nordberg H.P."/>
            <person name="Cantor M.N."/>
            <person name="Hua S.X."/>
        </authorList>
    </citation>
    <scope>NUCLEOTIDE SEQUENCE [LARGE SCALE GENOMIC DNA]</scope>
    <source>
        <strain evidence="2 3">UH-Slu-Lm8-n1</strain>
    </source>
</reference>
<protein>
    <submittedName>
        <fullName evidence="2">Uncharacterized protein</fullName>
    </submittedName>
</protein>
<gene>
    <name evidence="2" type="ORF">CY34DRAFT_811697</name>
</gene>
<name>A0A0C9ZEV3_9AGAM</name>
<dbReference type="OrthoDB" id="2661664at2759"/>
<evidence type="ECO:0000313" key="2">
    <source>
        <dbReference type="EMBL" id="KIK35980.1"/>
    </source>
</evidence>
<sequence length="272" mass="30533">MQGGFLTEDDLEKYFASGEHPWTSLVVPPSFSYNWQQSHSTTSGVGGPSVAPSRCSTGSPSHDQWVYRVPEIQQLPSGSRPNPSCCTTILGPDPMSEGNLWTRMVTRPSLKRTRRLMNYNMQQDIINIVRVDDLLSAESGTVVEMPISVLKPASYSGSKPLEMTKDVCDKKSMTSVQSDSAHSIKWDTEAKSEGKGKGIEKQPSSNTCFLSKLRLNKAWNRLRHWTTTALRDMKSRTVHLSLPARPMSLAGYSDRRDIWRYPQRNNDRGQPN</sequence>
<dbReference type="AlphaFoldDB" id="A0A0C9ZEV3"/>
<dbReference type="InParanoid" id="A0A0C9ZEV3"/>
<organism evidence="2 3">
    <name type="scientific">Suillus luteus UH-Slu-Lm8-n1</name>
    <dbReference type="NCBI Taxonomy" id="930992"/>
    <lineage>
        <taxon>Eukaryota</taxon>
        <taxon>Fungi</taxon>
        <taxon>Dikarya</taxon>
        <taxon>Basidiomycota</taxon>
        <taxon>Agaricomycotina</taxon>
        <taxon>Agaricomycetes</taxon>
        <taxon>Agaricomycetidae</taxon>
        <taxon>Boletales</taxon>
        <taxon>Suillineae</taxon>
        <taxon>Suillaceae</taxon>
        <taxon>Suillus</taxon>
    </lineage>
</organism>
<feature type="region of interest" description="Disordered" evidence="1">
    <location>
        <begin position="38"/>
        <end position="57"/>
    </location>
</feature>
<keyword evidence="3" id="KW-1185">Reference proteome</keyword>
<feature type="compositionally biased region" description="Basic and acidic residues" evidence="1">
    <location>
        <begin position="182"/>
        <end position="200"/>
    </location>
</feature>
<evidence type="ECO:0000313" key="3">
    <source>
        <dbReference type="Proteomes" id="UP000054485"/>
    </source>
</evidence>